<organism evidence="8 9">
    <name type="scientific">Caenimonas sedimenti</name>
    <dbReference type="NCBI Taxonomy" id="2596921"/>
    <lineage>
        <taxon>Bacteria</taxon>
        <taxon>Pseudomonadati</taxon>
        <taxon>Pseudomonadota</taxon>
        <taxon>Betaproteobacteria</taxon>
        <taxon>Burkholderiales</taxon>
        <taxon>Comamonadaceae</taxon>
        <taxon>Caenimonas</taxon>
    </lineage>
</organism>
<dbReference type="PROSITE" id="PS51257">
    <property type="entry name" value="PROKAR_LIPOPROTEIN"/>
    <property type="match status" value="1"/>
</dbReference>
<dbReference type="GO" id="GO:0006935">
    <property type="term" value="P:chemotaxis"/>
    <property type="evidence" value="ECO:0007669"/>
    <property type="project" value="InterPro"/>
</dbReference>
<gene>
    <name evidence="8" type="ORF">FN976_22680</name>
</gene>
<name>A0A562ZJM2_9BURK</name>
<sequence length="375" mass="38945">MRAQAAGDTAAALLQLALLVAVACGVAITFGWWLVRNLLRDLGGEPAYARDIAARVAAGDLTVEVLLRADDRRSILYAMQLMAQNLQALMAEVAACAGGVADSTSQIAHGNADLSQRTEQQAGTLEETSSHIEQLTATVVENAQRARSASQLAVGASEVARKGGQAVGEVVATMDDISASSARIHEIVGVIDGIAFQTNILALNAAVEAARAGAEGRGFAVVAAEVRSLAQRSAAAAREIKGLIADSASKVETGARRVAAAGSTMQEIVDSVSRVSGLLGEVAMACQEQSAGIEQVNSAVSQMDHAVQQNASLVEEAAAATESMKQQAATLLQLIGRFRLRKDHDAAQTAARPSRDEGRSPARLRPTPLAPQLAR</sequence>
<dbReference type="Proteomes" id="UP000318199">
    <property type="component" value="Unassembled WGS sequence"/>
</dbReference>
<keyword evidence="6" id="KW-1133">Transmembrane helix</keyword>
<dbReference type="Gene3D" id="1.10.287.950">
    <property type="entry name" value="Methyl-accepting chemotaxis protein"/>
    <property type="match status" value="1"/>
</dbReference>
<evidence type="ECO:0000256" key="5">
    <source>
        <dbReference type="SAM" id="MobiDB-lite"/>
    </source>
</evidence>
<evidence type="ECO:0000313" key="9">
    <source>
        <dbReference type="Proteomes" id="UP000318199"/>
    </source>
</evidence>
<dbReference type="SUPFAM" id="SSF58104">
    <property type="entry name" value="Methyl-accepting chemotaxis protein (MCP) signaling domain"/>
    <property type="match status" value="1"/>
</dbReference>
<dbReference type="EMBL" id="VOBQ01000019">
    <property type="protein sequence ID" value="TWO68536.1"/>
    <property type="molecule type" value="Genomic_DNA"/>
</dbReference>
<dbReference type="GO" id="GO:0007165">
    <property type="term" value="P:signal transduction"/>
    <property type="evidence" value="ECO:0007669"/>
    <property type="project" value="UniProtKB-KW"/>
</dbReference>
<dbReference type="AlphaFoldDB" id="A0A562ZJM2"/>
<dbReference type="SMART" id="SM00283">
    <property type="entry name" value="MA"/>
    <property type="match status" value="1"/>
</dbReference>
<dbReference type="InterPro" id="IPR051310">
    <property type="entry name" value="MCP_chemotaxis"/>
</dbReference>
<evidence type="ECO:0000256" key="6">
    <source>
        <dbReference type="SAM" id="Phobius"/>
    </source>
</evidence>
<dbReference type="PANTHER" id="PTHR43531:SF14">
    <property type="entry name" value="METHYL-ACCEPTING CHEMOTAXIS PROTEIN I-RELATED"/>
    <property type="match status" value="1"/>
</dbReference>
<comment type="similarity">
    <text evidence="3">Belongs to the methyl-accepting chemotaxis (MCP) protein family.</text>
</comment>
<evidence type="ECO:0000313" key="8">
    <source>
        <dbReference type="EMBL" id="TWO68536.1"/>
    </source>
</evidence>
<dbReference type="PROSITE" id="PS50111">
    <property type="entry name" value="CHEMOTAXIS_TRANSDUC_2"/>
    <property type="match status" value="1"/>
</dbReference>
<comment type="caution">
    <text evidence="8">The sequence shown here is derived from an EMBL/GenBank/DDBJ whole genome shotgun (WGS) entry which is preliminary data.</text>
</comment>
<dbReference type="GO" id="GO:0005886">
    <property type="term" value="C:plasma membrane"/>
    <property type="evidence" value="ECO:0007669"/>
    <property type="project" value="TreeGrafter"/>
</dbReference>
<dbReference type="Pfam" id="PF00015">
    <property type="entry name" value="MCPsignal"/>
    <property type="match status" value="1"/>
</dbReference>
<comment type="subcellular location">
    <subcellularLocation>
        <location evidence="1">Membrane</location>
    </subcellularLocation>
</comment>
<dbReference type="InterPro" id="IPR004090">
    <property type="entry name" value="Chemotax_Me-accpt_rcpt"/>
</dbReference>
<keyword evidence="6" id="KW-0472">Membrane</keyword>
<evidence type="ECO:0000256" key="3">
    <source>
        <dbReference type="ARBA" id="ARBA00029447"/>
    </source>
</evidence>
<keyword evidence="4" id="KW-0807">Transducer</keyword>
<accession>A0A562ZJM2</accession>
<protein>
    <recommendedName>
        <fullName evidence="7">Methyl-accepting transducer domain-containing protein</fullName>
    </recommendedName>
</protein>
<evidence type="ECO:0000259" key="7">
    <source>
        <dbReference type="PROSITE" id="PS50111"/>
    </source>
</evidence>
<proteinExistence type="inferred from homology"/>
<dbReference type="PRINTS" id="PR00260">
    <property type="entry name" value="CHEMTRNSDUCR"/>
</dbReference>
<feature type="region of interest" description="Disordered" evidence="5">
    <location>
        <begin position="344"/>
        <end position="375"/>
    </location>
</feature>
<feature type="transmembrane region" description="Helical" evidence="6">
    <location>
        <begin position="12"/>
        <end position="35"/>
    </location>
</feature>
<keyword evidence="9" id="KW-1185">Reference proteome</keyword>
<evidence type="ECO:0000256" key="1">
    <source>
        <dbReference type="ARBA" id="ARBA00004370"/>
    </source>
</evidence>
<feature type="domain" description="Methyl-accepting transducer" evidence="7">
    <location>
        <begin position="96"/>
        <end position="325"/>
    </location>
</feature>
<dbReference type="FunFam" id="1.10.287.950:FF:000001">
    <property type="entry name" value="Methyl-accepting chemotaxis sensory transducer"/>
    <property type="match status" value="1"/>
</dbReference>
<keyword evidence="6" id="KW-0812">Transmembrane</keyword>
<reference evidence="8 9" key="1">
    <citation type="submission" date="2019-07" db="EMBL/GenBank/DDBJ databases">
        <title>Caenimonas sedimenti sp. nov., isolated from activated sludge.</title>
        <authorList>
            <person name="Xu J."/>
        </authorList>
    </citation>
    <scope>NUCLEOTIDE SEQUENCE [LARGE SCALE GENOMIC DNA]</scope>
    <source>
        <strain evidence="8 9">HX-9-20</strain>
    </source>
</reference>
<dbReference type="PANTHER" id="PTHR43531">
    <property type="entry name" value="PROTEIN ICFG"/>
    <property type="match status" value="1"/>
</dbReference>
<evidence type="ECO:0000256" key="2">
    <source>
        <dbReference type="ARBA" id="ARBA00022481"/>
    </source>
</evidence>
<dbReference type="GO" id="GO:0004888">
    <property type="term" value="F:transmembrane signaling receptor activity"/>
    <property type="evidence" value="ECO:0007669"/>
    <property type="project" value="InterPro"/>
</dbReference>
<keyword evidence="2" id="KW-0488">Methylation</keyword>
<dbReference type="InterPro" id="IPR004089">
    <property type="entry name" value="MCPsignal_dom"/>
</dbReference>
<dbReference type="OrthoDB" id="5441488at2"/>
<evidence type="ECO:0000256" key="4">
    <source>
        <dbReference type="PROSITE-ProRule" id="PRU00284"/>
    </source>
</evidence>